<keyword evidence="1" id="KW-0732">Signal</keyword>
<proteinExistence type="predicted"/>
<dbReference type="InterPro" id="IPR013783">
    <property type="entry name" value="Ig-like_fold"/>
</dbReference>
<reference evidence="3 4" key="1">
    <citation type="journal article" date="2007" name="Int. J. Syst. Evol. Microbiol.">
        <title>Oceanobacillus profundus sp. nov., isolated from a deep-sea sediment core.</title>
        <authorList>
            <person name="Kim Y.G."/>
            <person name="Choi D.H."/>
            <person name="Hyun S."/>
            <person name="Cho B.C."/>
        </authorList>
    </citation>
    <scope>NUCLEOTIDE SEQUENCE [LARGE SCALE GENOMIC DNA]</scope>
    <source>
        <strain evidence="3 4">DSM 18246</strain>
    </source>
</reference>
<sequence length="304" mass="34802">MNFVSKSVPHHLQEKVATDQQIDIFFFIDIHKGSLTADKVILFNLTEERSEDIAFEYSNRRLIIRPRKHLSQNTHYQIQLIGGREGIKDITGRVMAESYQSEFYTSVATTIQPPTITSPTDLVEISGDVSFKWTPSPGAAYYEVEVSRTNTFQNLVWPASEVKIYETEVSPYINYEKGLYYMRARSVNAEGKKSHYTKAIQYYYSGLPQTNNRIVKEINPPPHILLETSARVISNETPINVLQQHFINELGEQKKASFHLIRSKPKHKGTNLTLNNNEIVLTFNQEIDPDSVSSEAVYVLAERN</sequence>
<evidence type="ECO:0000256" key="1">
    <source>
        <dbReference type="ARBA" id="ARBA00022729"/>
    </source>
</evidence>
<keyword evidence="4" id="KW-1185">Reference proteome</keyword>
<evidence type="ECO:0000259" key="2">
    <source>
        <dbReference type="Pfam" id="PF13205"/>
    </source>
</evidence>
<name>A0A417YGP2_9BACI</name>
<protein>
    <recommendedName>
        <fullName evidence="2">SbsA Ig-like domain-containing protein</fullName>
    </recommendedName>
</protein>
<evidence type="ECO:0000313" key="4">
    <source>
        <dbReference type="Proteomes" id="UP000285456"/>
    </source>
</evidence>
<dbReference type="RefSeq" id="WP_118889546.1">
    <property type="nucleotide sequence ID" value="NZ_PHUT01000007.1"/>
</dbReference>
<dbReference type="AlphaFoldDB" id="A0A417YGP2"/>
<evidence type="ECO:0000313" key="3">
    <source>
        <dbReference type="EMBL" id="RHW31988.1"/>
    </source>
</evidence>
<dbReference type="Pfam" id="PF13205">
    <property type="entry name" value="Big_5"/>
    <property type="match status" value="1"/>
</dbReference>
<comment type="caution">
    <text evidence="3">The sequence shown here is derived from an EMBL/GenBank/DDBJ whole genome shotgun (WGS) entry which is preliminary data.</text>
</comment>
<gene>
    <name evidence="3" type="ORF">D1B32_12180</name>
</gene>
<dbReference type="InterPro" id="IPR032812">
    <property type="entry name" value="SbsA_Ig"/>
</dbReference>
<dbReference type="Gene3D" id="2.60.40.10">
    <property type="entry name" value="Immunoglobulins"/>
    <property type="match status" value="1"/>
</dbReference>
<organism evidence="3 4">
    <name type="scientific">Oceanobacillus profundus</name>
    <dbReference type="NCBI Taxonomy" id="372463"/>
    <lineage>
        <taxon>Bacteria</taxon>
        <taxon>Bacillati</taxon>
        <taxon>Bacillota</taxon>
        <taxon>Bacilli</taxon>
        <taxon>Bacillales</taxon>
        <taxon>Bacillaceae</taxon>
        <taxon>Oceanobacillus</taxon>
    </lineage>
</organism>
<dbReference type="OrthoDB" id="2974551at2"/>
<feature type="domain" description="SbsA Ig-like" evidence="2">
    <location>
        <begin position="4"/>
        <end position="105"/>
    </location>
</feature>
<accession>A0A417YGP2</accession>
<dbReference type="Proteomes" id="UP000285456">
    <property type="component" value="Unassembled WGS sequence"/>
</dbReference>
<dbReference type="EMBL" id="QWEH01000007">
    <property type="protein sequence ID" value="RHW31988.1"/>
    <property type="molecule type" value="Genomic_DNA"/>
</dbReference>